<feature type="transmembrane region" description="Helical" evidence="19">
    <location>
        <begin position="289"/>
        <end position="309"/>
    </location>
</feature>
<comment type="subcellular location">
    <subcellularLocation>
        <location evidence="2">Mitochondrion inner membrane</location>
        <topology evidence="2">Multi-pass membrane protein</topology>
    </subcellularLocation>
</comment>
<organism evidence="22">
    <name type="scientific">Cyanomitra olivacea</name>
    <name type="common">olive sunbird</name>
    <dbReference type="NCBI Taxonomy" id="543285"/>
    <lineage>
        <taxon>Eukaryota</taxon>
        <taxon>Metazoa</taxon>
        <taxon>Chordata</taxon>
        <taxon>Craniata</taxon>
        <taxon>Vertebrata</taxon>
        <taxon>Euteleostomi</taxon>
        <taxon>Archelosauria</taxon>
        <taxon>Archosauria</taxon>
        <taxon>Dinosauria</taxon>
        <taxon>Saurischia</taxon>
        <taxon>Theropoda</taxon>
        <taxon>Coelurosauria</taxon>
        <taxon>Aves</taxon>
        <taxon>Neognathae</taxon>
        <taxon>Neoaves</taxon>
        <taxon>Telluraves</taxon>
        <taxon>Australaves</taxon>
        <taxon>Passeriformes</taxon>
        <taxon>Passeroidea</taxon>
        <taxon>Nectariniidae</taxon>
        <taxon>Cyanomitra</taxon>
    </lineage>
</organism>
<evidence type="ECO:0000256" key="2">
    <source>
        <dbReference type="ARBA" id="ARBA00004448"/>
    </source>
</evidence>
<dbReference type="Gene3D" id="1.20.810.10">
    <property type="entry name" value="Cytochrome Bc1 Complex, Chain C"/>
    <property type="match status" value="1"/>
</dbReference>
<dbReference type="GO" id="GO:0005743">
    <property type="term" value="C:mitochondrial inner membrane"/>
    <property type="evidence" value="ECO:0007669"/>
    <property type="project" value="UniProtKB-SubCell"/>
</dbReference>
<feature type="binding site" description="axial binding residue" evidence="18">
    <location>
        <position position="197"/>
    </location>
    <ligand>
        <name>heme b</name>
        <dbReference type="ChEBI" id="CHEBI:60344"/>
        <label>b566</label>
    </ligand>
    <ligandPart>
        <name>Fe</name>
        <dbReference type="ChEBI" id="CHEBI:18248"/>
    </ligandPart>
</feature>
<dbReference type="Pfam" id="PF00032">
    <property type="entry name" value="Cytochrom_B_C"/>
    <property type="match status" value="1"/>
</dbReference>
<dbReference type="GO" id="GO:0006122">
    <property type="term" value="P:mitochondrial electron transport, ubiquinol to cytochrome c"/>
    <property type="evidence" value="ECO:0007669"/>
    <property type="project" value="TreeGrafter"/>
</dbReference>
<keyword evidence="11 19" id="KW-1133">Transmembrane helix</keyword>
<keyword evidence="7 19" id="KW-0812">Transmembrane</keyword>
<feature type="domain" description="Cytochrome b/b6 C-terminal region profile" evidence="21">
    <location>
        <begin position="211"/>
        <end position="380"/>
    </location>
</feature>
<dbReference type="EMBL" id="FJ487858">
    <property type="protein sequence ID" value="ACR81539.1"/>
    <property type="molecule type" value="Genomic_DNA"/>
</dbReference>
<evidence type="ECO:0000256" key="5">
    <source>
        <dbReference type="ARBA" id="ARBA00022617"/>
    </source>
</evidence>
<comment type="cofactor">
    <cofactor evidence="19">
        <name>heme b</name>
        <dbReference type="ChEBI" id="CHEBI:60344"/>
    </cofactor>
    <text evidence="19">Binds 2 heme groups non-covalently.</text>
</comment>
<evidence type="ECO:0000256" key="8">
    <source>
        <dbReference type="ARBA" id="ARBA00022723"/>
    </source>
</evidence>
<dbReference type="GO" id="GO:0045275">
    <property type="term" value="C:respiratory chain complex III"/>
    <property type="evidence" value="ECO:0007669"/>
    <property type="project" value="InterPro"/>
</dbReference>
<dbReference type="InterPro" id="IPR048260">
    <property type="entry name" value="Cytochrome_b_C_euk/bac"/>
</dbReference>
<comment type="function">
    <text evidence="1 19">Component of the ubiquinol-cytochrome c reductase complex (complex III or cytochrome b-c1 complex) that is part of the mitochondrial respiratory chain. The b-c1 complex mediates electron transfer from ubiquinol to cytochrome c. Contributes to the generation of a proton gradient across the mitochondrial membrane that is then used for ATP synthesis.</text>
</comment>
<keyword evidence="13" id="KW-0830">Ubiquinone</keyword>
<gene>
    <name evidence="22" type="primary">cytb</name>
</gene>
<evidence type="ECO:0000256" key="19">
    <source>
        <dbReference type="RuleBase" id="RU362117"/>
    </source>
</evidence>
<keyword evidence="8 18" id="KW-0479">Metal-binding</keyword>
<evidence type="ECO:0000259" key="21">
    <source>
        <dbReference type="PROSITE" id="PS51003"/>
    </source>
</evidence>
<feature type="transmembrane region" description="Helical" evidence="19">
    <location>
        <begin position="141"/>
        <end position="159"/>
    </location>
</feature>
<dbReference type="CDD" id="cd00284">
    <property type="entry name" value="Cytochrome_b_N"/>
    <property type="match status" value="1"/>
</dbReference>
<dbReference type="InterPro" id="IPR048259">
    <property type="entry name" value="Cytochrome_b_N_euk/bac"/>
</dbReference>
<feature type="transmembrane region" description="Helical" evidence="19">
    <location>
        <begin position="230"/>
        <end position="251"/>
    </location>
</feature>
<dbReference type="InterPro" id="IPR027387">
    <property type="entry name" value="Cytb/b6-like_sf"/>
</dbReference>
<evidence type="ECO:0000256" key="16">
    <source>
        <dbReference type="ARBA" id="ARBA00061233"/>
    </source>
</evidence>
<dbReference type="GO" id="GO:0046872">
    <property type="term" value="F:metal ion binding"/>
    <property type="evidence" value="ECO:0007669"/>
    <property type="project" value="UniProtKB-UniRule"/>
</dbReference>
<name>C5HMK2_9PASE</name>
<evidence type="ECO:0000256" key="9">
    <source>
        <dbReference type="ARBA" id="ARBA00022792"/>
    </source>
</evidence>
<reference evidence="22" key="1">
    <citation type="submission" date="2008-11" db="EMBL/GenBank/DDBJ databases">
        <title>Genetic evidence suggests a dramatic underestimation of Philippine bird endemicity.</title>
        <authorList>
            <person name="Lohman D.J."/>
            <person name="Ingram K.K."/>
            <person name="Prawiradilaga D.M."/>
            <person name="Sheldon F.H."/>
            <person name="Wang L.K."/>
            <person name="Ng P.K.L."/>
            <person name="Ong P.S."/>
            <person name="Meier R."/>
        </authorList>
    </citation>
    <scope>NUCLEOTIDE SEQUENCE</scope>
    <source>
        <strain evidence="22">SAR 6749</strain>
    </source>
</reference>
<evidence type="ECO:0000256" key="17">
    <source>
        <dbReference type="PIRSR" id="PIRSR038885-1"/>
    </source>
</evidence>
<dbReference type="SUPFAM" id="SSF81342">
    <property type="entry name" value="Transmembrane di-heme cytochromes"/>
    <property type="match status" value="1"/>
</dbReference>
<comment type="cofactor">
    <cofactor evidence="18">
        <name>heme</name>
        <dbReference type="ChEBI" id="CHEBI:30413"/>
    </cofactor>
    <text evidence="18">Binds 2 heme groups non-covalently.</text>
</comment>
<keyword evidence="6 19" id="KW-0679">Respiratory chain</keyword>
<dbReference type="InterPro" id="IPR005797">
    <property type="entry name" value="Cyt_b/b6_N"/>
</dbReference>
<evidence type="ECO:0000256" key="7">
    <source>
        <dbReference type="ARBA" id="ARBA00022692"/>
    </source>
</evidence>
<evidence type="ECO:0000256" key="15">
    <source>
        <dbReference type="ARBA" id="ARBA00023136"/>
    </source>
</evidence>
<dbReference type="AlphaFoldDB" id="C5HMK2"/>
<dbReference type="InterPro" id="IPR036150">
    <property type="entry name" value="Cyt_b/b6_C_sf"/>
</dbReference>
<keyword evidence="10 19" id="KW-0249">Electron transport</keyword>
<evidence type="ECO:0000256" key="14">
    <source>
        <dbReference type="ARBA" id="ARBA00023128"/>
    </source>
</evidence>
<feature type="transmembrane region" description="Helical" evidence="19">
    <location>
        <begin position="179"/>
        <end position="201"/>
    </location>
</feature>
<dbReference type="GO" id="GO:0016491">
    <property type="term" value="F:oxidoreductase activity"/>
    <property type="evidence" value="ECO:0007669"/>
    <property type="project" value="UniProtKB-UniRule"/>
</dbReference>
<dbReference type="GO" id="GO:0008121">
    <property type="term" value="F:quinol-cytochrome-c reductase activity"/>
    <property type="evidence" value="ECO:0007669"/>
    <property type="project" value="InterPro"/>
</dbReference>
<keyword evidence="14 19" id="KW-0496">Mitochondrion</keyword>
<dbReference type="PROSITE" id="PS51002">
    <property type="entry name" value="CYTB_NTER"/>
    <property type="match status" value="1"/>
</dbReference>
<feature type="binding site" description="axial binding residue" evidence="18">
    <location>
        <position position="84"/>
    </location>
    <ligand>
        <name>heme b</name>
        <dbReference type="ChEBI" id="CHEBI:60344"/>
        <label>b562</label>
    </ligand>
    <ligandPart>
        <name>Fe</name>
        <dbReference type="ChEBI" id="CHEBI:18248"/>
    </ligandPart>
</feature>
<dbReference type="InterPro" id="IPR016174">
    <property type="entry name" value="Di-haem_cyt_TM"/>
</dbReference>
<protein>
    <recommendedName>
        <fullName evidence="3 19">Cytochrome b</fullName>
    </recommendedName>
</protein>
<feature type="transmembrane region" description="Helical" evidence="19">
    <location>
        <begin position="31"/>
        <end position="57"/>
    </location>
</feature>
<feature type="transmembrane region" description="Helical" evidence="19">
    <location>
        <begin position="114"/>
        <end position="134"/>
    </location>
</feature>
<keyword evidence="9" id="KW-0999">Mitochondrion inner membrane</keyword>
<dbReference type="SUPFAM" id="SSF81648">
    <property type="entry name" value="a domain/subunit of cytochrome bc1 complex (Ubiquinol-cytochrome c reductase)"/>
    <property type="match status" value="1"/>
</dbReference>
<evidence type="ECO:0000256" key="18">
    <source>
        <dbReference type="PIRSR" id="PIRSR038885-2"/>
    </source>
</evidence>
<evidence type="ECO:0000259" key="20">
    <source>
        <dbReference type="PROSITE" id="PS51002"/>
    </source>
</evidence>
<feature type="domain" description="Cytochrome b/b6 N-terminal region profile" evidence="20">
    <location>
        <begin position="2"/>
        <end position="210"/>
    </location>
</feature>
<dbReference type="InterPro" id="IPR030689">
    <property type="entry name" value="Cytochrome_b"/>
</dbReference>
<dbReference type="PROSITE" id="PS51003">
    <property type="entry name" value="CYTB_CTER"/>
    <property type="match status" value="1"/>
</dbReference>
<proteinExistence type="inferred from homology"/>
<dbReference type="Pfam" id="PF00033">
    <property type="entry name" value="Cytochrome_B"/>
    <property type="match status" value="1"/>
</dbReference>
<feature type="transmembrane region" description="Helical" evidence="19">
    <location>
        <begin position="321"/>
        <end position="341"/>
    </location>
</feature>
<evidence type="ECO:0000256" key="11">
    <source>
        <dbReference type="ARBA" id="ARBA00022989"/>
    </source>
</evidence>
<keyword evidence="15 19" id="KW-0472">Membrane</keyword>
<feature type="binding site" description="axial binding residue" evidence="18">
    <location>
        <position position="98"/>
    </location>
    <ligand>
        <name>heme b</name>
        <dbReference type="ChEBI" id="CHEBI:60344"/>
        <label>b566</label>
    </ligand>
    <ligandPart>
        <name>Fe</name>
        <dbReference type="ChEBI" id="CHEBI:18248"/>
    </ligandPart>
</feature>
<evidence type="ECO:0000313" key="22">
    <source>
        <dbReference type="EMBL" id="ACR81539.1"/>
    </source>
</evidence>
<evidence type="ECO:0000256" key="10">
    <source>
        <dbReference type="ARBA" id="ARBA00022982"/>
    </source>
</evidence>
<keyword evidence="12 18" id="KW-0408">Iron</keyword>
<feature type="binding site" description="axial binding residue" evidence="18">
    <location>
        <position position="183"/>
    </location>
    <ligand>
        <name>heme b</name>
        <dbReference type="ChEBI" id="CHEBI:60344"/>
        <label>b562</label>
    </ligand>
    <ligandPart>
        <name>Fe</name>
        <dbReference type="ChEBI" id="CHEBI:18248"/>
    </ligandPart>
</feature>
<dbReference type="InterPro" id="IPR005798">
    <property type="entry name" value="Cyt_b/b6_C"/>
</dbReference>
<evidence type="ECO:0000256" key="3">
    <source>
        <dbReference type="ARBA" id="ARBA00013531"/>
    </source>
</evidence>
<evidence type="ECO:0000256" key="12">
    <source>
        <dbReference type="ARBA" id="ARBA00023004"/>
    </source>
</evidence>
<dbReference type="PIRSF" id="PIRSF038885">
    <property type="entry name" value="COB"/>
    <property type="match status" value="1"/>
</dbReference>
<dbReference type="PANTHER" id="PTHR19271:SF16">
    <property type="entry name" value="CYTOCHROME B"/>
    <property type="match status" value="1"/>
</dbReference>
<keyword evidence="5 18" id="KW-0349">Heme</keyword>
<dbReference type="CDD" id="cd00290">
    <property type="entry name" value="cytochrome_b_C"/>
    <property type="match status" value="1"/>
</dbReference>
<dbReference type="FunFam" id="1.20.810.10:FF:000002">
    <property type="entry name" value="Cytochrome b"/>
    <property type="match status" value="1"/>
</dbReference>
<keyword evidence="4 19" id="KW-0813">Transport</keyword>
<accession>C5HMK2</accession>
<feature type="transmembrane region" description="Helical" evidence="19">
    <location>
        <begin position="78"/>
        <end position="99"/>
    </location>
</feature>
<sequence length="380" mass="42370">MALNLRKNHRLMKVINDALIDLPTPSNISAWWNFGSLLGICLVTQIVTGLLLAMHYTADTSLAFSSVAHMCRNVQFGWLIRNLHANGASFFFICIYLHIGRGLYYGSYLYKETWNIGVILLLTLMATAFVGYVLPWGQMSFWGATVITNLFSAIPYIGQTLVEWAWGGFSVDNPTLTRFFALHFLLPFVIAGLTLVHLTFLHETGSNNPTGIPSDCDKIPFHPYYTTKDALGFVLMLLTLAALALFSPNLLGDPENFTPANPLVTPPHIKPEWYFLFAYAILRSIPNKLGGVLALAASILVLFLVPLLHTSKLRSMTFRPLSQILFWALVANILILTWVGSQPVEHPFIIIGQLASLSYFTIILVLFPIASILENKLLKL</sequence>
<geneLocation type="mitochondrion" evidence="22"/>
<comment type="similarity">
    <text evidence="16 19">Belongs to the cytochrome b family.</text>
</comment>
<evidence type="ECO:0000256" key="13">
    <source>
        <dbReference type="ARBA" id="ARBA00023075"/>
    </source>
</evidence>
<feature type="binding site" evidence="17">
    <location>
        <position position="202"/>
    </location>
    <ligand>
        <name>a ubiquinone</name>
        <dbReference type="ChEBI" id="CHEBI:16389"/>
    </ligand>
</feature>
<evidence type="ECO:0000256" key="4">
    <source>
        <dbReference type="ARBA" id="ARBA00022448"/>
    </source>
</evidence>
<evidence type="ECO:0000256" key="1">
    <source>
        <dbReference type="ARBA" id="ARBA00002566"/>
    </source>
</evidence>
<feature type="transmembrane region" description="Helical" evidence="19">
    <location>
        <begin position="347"/>
        <end position="373"/>
    </location>
</feature>
<evidence type="ECO:0000256" key="6">
    <source>
        <dbReference type="ARBA" id="ARBA00022660"/>
    </source>
</evidence>
<dbReference type="PANTHER" id="PTHR19271">
    <property type="entry name" value="CYTOCHROME B"/>
    <property type="match status" value="1"/>
</dbReference>